<keyword evidence="4" id="KW-1185">Reference proteome</keyword>
<comment type="caution">
    <text evidence="3">The sequence shown here is derived from an EMBL/GenBank/DDBJ whole genome shotgun (WGS) entry which is preliminary data.</text>
</comment>
<evidence type="ECO:0000313" key="4">
    <source>
        <dbReference type="Proteomes" id="UP000051330"/>
    </source>
</evidence>
<evidence type="ECO:0000256" key="1">
    <source>
        <dbReference type="SAM" id="Coils"/>
    </source>
</evidence>
<feature type="coiled-coil region" evidence="1">
    <location>
        <begin position="22"/>
        <end position="49"/>
    </location>
</feature>
<reference evidence="3 4" key="1">
    <citation type="journal article" date="2015" name="Genome Announc.">
        <title>Expanding the biotechnology potential of lactobacilli through comparative genomics of 213 strains and associated genera.</title>
        <authorList>
            <person name="Sun Z."/>
            <person name="Harris H.M."/>
            <person name="McCann A."/>
            <person name="Guo C."/>
            <person name="Argimon S."/>
            <person name="Zhang W."/>
            <person name="Yang X."/>
            <person name="Jeffery I.B."/>
            <person name="Cooney J.C."/>
            <person name="Kagawa T.F."/>
            <person name="Liu W."/>
            <person name="Song Y."/>
            <person name="Salvetti E."/>
            <person name="Wrobel A."/>
            <person name="Rasinkangas P."/>
            <person name="Parkhill J."/>
            <person name="Rea M.C."/>
            <person name="O'Sullivan O."/>
            <person name="Ritari J."/>
            <person name="Douillard F.P."/>
            <person name="Paul Ross R."/>
            <person name="Yang R."/>
            <person name="Briner A.E."/>
            <person name="Felis G.E."/>
            <person name="de Vos W.M."/>
            <person name="Barrangou R."/>
            <person name="Klaenhammer T.R."/>
            <person name="Caufield P.W."/>
            <person name="Cui Y."/>
            <person name="Zhang H."/>
            <person name="O'Toole P.W."/>
        </authorList>
    </citation>
    <scope>NUCLEOTIDE SEQUENCE [LARGE SCALE GENOMIC DNA]</scope>
    <source>
        <strain evidence="3 4">DSM 12744</strain>
    </source>
</reference>
<sequence length="242" mass="27193">MIVVATREQNRYDNFGVNKMNIDEVKSRLRELKLEIKSEENKGNSTQLKLTNGLIVNAFQTGSLTVQGKDKDGIDNSVWRGKILAGKRGSLNRNVFVVYGHDNDSRKQLEYMLKDLDFKPIILDKVASEGQTVIEKLENNVDKASFGVVLLTPDDVGYSKSDEHGAMGRARQNVVLEMGMLLAKFGRRRVFIFVKDQTDFEKPSDIAGLIYLPFKSDIPKDVGVLFLKELKPLGIEADVTKL</sequence>
<dbReference type="EMBL" id="AZEC01000014">
    <property type="protein sequence ID" value="KRL10797.1"/>
    <property type="molecule type" value="Genomic_DNA"/>
</dbReference>
<organism evidence="3 4">
    <name type="scientific">Schleiferilactobacillus perolens DSM 12744</name>
    <dbReference type="NCBI Taxonomy" id="1423792"/>
    <lineage>
        <taxon>Bacteria</taxon>
        <taxon>Bacillati</taxon>
        <taxon>Bacillota</taxon>
        <taxon>Bacilli</taxon>
        <taxon>Lactobacillales</taxon>
        <taxon>Lactobacillaceae</taxon>
        <taxon>Schleiferilactobacillus</taxon>
    </lineage>
</organism>
<dbReference type="AlphaFoldDB" id="A0A0R1MRD1"/>
<keyword evidence="1" id="KW-0175">Coiled coil</keyword>
<accession>A0A0R1MRD1</accession>
<feature type="domain" description="CD-NTase-associated protein 12/Pycsar effector protein TIR" evidence="2">
    <location>
        <begin position="94"/>
        <end position="215"/>
    </location>
</feature>
<dbReference type="GO" id="GO:0050135">
    <property type="term" value="F:NADP+ nucleosidase activity"/>
    <property type="evidence" value="ECO:0007669"/>
    <property type="project" value="InterPro"/>
</dbReference>
<gene>
    <name evidence="3" type="ORF">FD09_GL000944</name>
</gene>
<proteinExistence type="predicted"/>
<name>A0A0R1MRD1_9LACO</name>
<evidence type="ECO:0000259" key="2">
    <source>
        <dbReference type="Pfam" id="PF10137"/>
    </source>
</evidence>
<dbReference type="InterPro" id="IPR019302">
    <property type="entry name" value="CAP12/PCTIR_TIR_dom"/>
</dbReference>
<dbReference type="PATRIC" id="fig|1423792.3.peg.963"/>
<dbReference type="Proteomes" id="UP000051330">
    <property type="component" value="Unassembled WGS sequence"/>
</dbReference>
<protein>
    <recommendedName>
        <fullName evidence="2">CD-NTase-associated protein 12/Pycsar effector protein TIR domain-containing protein</fullName>
    </recommendedName>
</protein>
<dbReference type="Pfam" id="PF10137">
    <property type="entry name" value="CAP12-PCTIR_TIR"/>
    <property type="match status" value="1"/>
</dbReference>
<evidence type="ECO:0000313" key="3">
    <source>
        <dbReference type="EMBL" id="KRL10797.1"/>
    </source>
</evidence>